<accession>A0ABU5TG10</accession>
<dbReference type="RefSeq" id="WP_323260562.1">
    <property type="nucleotide sequence ID" value="NZ_JAYGIE010000018.1"/>
</dbReference>
<sequence length="237" mass="27506">MRESSTIHPPLGLCSLQDLPEPYQLSFRQGSAHQLLGQFLPAEVDWFTQICLLPFWLIYALPLLPLPLVLFNPKNYGRFFQIVRQQNAAETALLVGLFGLLGVLLVCSGWMAFDGASSFLRTWQAHQSQQRNEHSFGLVLLERGLVARLIDNIDNHNCFWLPRKAIADIIWQRIREGDKHSRLVYRTRLCYVTEHQGKQQKRWLTLKGHMVKTGYPMGDSRGDRALFEQLYDWWQTP</sequence>
<name>A0ABU5TG10_9CYAN</name>
<organism evidence="2 3">
    <name type="scientific">Pseudanabaena galeata UHCC 0370</name>
    <dbReference type="NCBI Taxonomy" id="3110310"/>
    <lineage>
        <taxon>Bacteria</taxon>
        <taxon>Bacillati</taxon>
        <taxon>Cyanobacteriota</taxon>
        <taxon>Cyanophyceae</taxon>
        <taxon>Pseudanabaenales</taxon>
        <taxon>Pseudanabaenaceae</taxon>
        <taxon>Pseudanabaena</taxon>
    </lineage>
</organism>
<dbReference type="Proteomes" id="UP001301388">
    <property type="component" value="Unassembled WGS sequence"/>
</dbReference>
<reference evidence="2 3" key="1">
    <citation type="submission" date="2023-12" db="EMBL/GenBank/DDBJ databases">
        <title>Baltic Sea Cyanobacteria.</title>
        <authorList>
            <person name="Delbaje E."/>
            <person name="Fewer D.P."/>
            <person name="Shishido T.K."/>
        </authorList>
    </citation>
    <scope>NUCLEOTIDE SEQUENCE [LARGE SCALE GENOMIC DNA]</scope>
    <source>
        <strain evidence="2 3">UHCC 0370</strain>
    </source>
</reference>
<comment type="caution">
    <text evidence="2">The sequence shown here is derived from an EMBL/GenBank/DDBJ whole genome shotgun (WGS) entry which is preliminary data.</text>
</comment>
<evidence type="ECO:0000256" key="1">
    <source>
        <dbReference type="SAM" id="Phobius"/>
    </source>
</evidence>
<feature type="transmembrane region" description="Helical" evidence="1">
    <location>
        <begin position="92"/>
        <end position="113"/>
    </location>
</feature>
<feature type="transmembrane region" description="Helical" evidence="1">
    <location>
        <begin position="46"/>
        <end position="71"/>
    </location>
</feature>
<evidence type="ECO:0000313" key="3">
    <source>
        <dbReference type="Proteomes" id="UP001301388"/>
    </source>
</evidence>
<gene>
    <name evidence="2" type="ORF">VB774_05980</name>
</gene>
<keyword evidence="3" id="KW-1185">Reference proteome</keyword>
<dbReference type="EMBL" id="JAYGIE010000018">
    <property type="protein sequence ID" value="MEA5477165.1"/>
    <property type="molecule type" value="Genomic_DNA"/>
</dbReference>
<keyword evidence="1" id="KW-0472">Membrane</keyword>
<proteinExistence type="predicted"/>
<protein>
    <submittedName>
        <fullName evidence="2">Uncharacterized protein</fullName>
    </submittedName>
</protein>
<evidence type="ECO:0000313" key="2">
    <source>
        <dbReference type="EMBL" id="MEA5477165.1"/>
    </source>
</evidence>
<keyword evidence="1" id="KW-0812">Transmembrane</keyword>
<keyword evidence="1" id="KW-1133">Transmembrane helix</keyword>